<sequence length="62" mass="6933">MQSSAQMFYVMLALPTLFGLTLVGEGMYKMSHYEPGWVSIILGILFLAVVAFGYFFLRGYVG</sequence>
<protein>
    <submittedName>
        <fullName evidence="2">Uncharacterized protein</fullName>
    </submittedName>
</protein>
<accession>A0A0G0X332</accession>
<evidence type="ECO:0000313" key="3">
    <source>
        <dbReference type="Proteomes" id="UP000034676"/>
    </source>
</evidence>
<comment type="caution">
    <text evidence="2">The sequence shown here is derived from an EMBL/GenBank/DDBJ whole genome shotgun (WGS) entry which is preliminary data.</text>
</comment>
<keyword evidence="1" id="KW-1133">Transmembrane helix</keyword>
<evidence type="ECO:0000313" key="2">
    <source>
        <dbReference type="EMBL" id="KKR91050.1"/>
    </source>
</evidence>
<gene>
    <name evidence="2" type="ORF">UU42_C0024G0008</name>
</gene>
<evidence type="ECO:0000256" key="1">
    <source>
        <dbReference type="SAM" id="Phobius"/>
    </source>
</evidence>
<dbReference type="AlphaFoldDB" id="A0A0G0X332"/>
<keyword evidence="1" id="KW-0812">Transmembrane</keyword>
<dbReference type="EMBL" id="LCAO01000024">
    <property type="protein sequence ID" value="KKR91050.1"/>
    <property type="molecule type" value="Genomic_DNA"/>
</dbReference>
<keyword evidence="1" id="KW-0472">Membrane</keyword>
<dbReference type="Proteomes" id="UP000034676">
    <property type="component" value="Unassembled WGS sequence"/>
</dbReference>
<organism evidence="2 3">
    <name type="scientific">Candidatus Woesebacteria bacterium GW2011_GWA1_41_13b</name>
    <dbReference type="NCBI Taxonomy" id="1618555"/>
    <lineage>
        <taxon>Bacteria</taxon>
        <taxon>Candidatus Woeseibacteriota</taxon>
    </lineage>
</organism>
<name>A0A0G0X332_9BACT</name>
<reference evidence="2 3" key="1">
    <citation type="journal article" date="2015" name="Nature">
        <title>rRNA introns, odd ribosomes, and small enigmatic genomes across a large radiation of phyla.</title>
        <authorList>
            <person name="Brown C.T."/>
            <person name="Hug L.A."/>
            <person name="Thomas B.C."/>
            <person name="Sharon I."/>
            <person name="Castelle C.J."/>
            <person name="Singh A."/>
            <person name="Wilkins M.J."/>
            <person name="Williams K.H."/>
            <person name="Banfield J.F."/>
        </authorList>
    </citation>
    <scope>NUCLEOTIDE SEQUENCE [LARGE SCALE GENOMIC DNA]</scope>
</reference>
<proteinExistence type="predicted"/>
<feature type="transmembrane region" description="Helical" evidence="1">
    <location>
        <begin position="36"/>
        <end position="57"/>
    </location>
</feature>
<feature type="transmembrane region" description="Helical" evidence="1">
    <location>
        <begin position="7"/>
        <end position="24"/>
    </location>
</feature>